<reference evidence="1" key="1">
    <citation type="submission" date="2021-02" db="EMBL/GenBank/DDBJ databases">
        <authorList>
            <person name="Dougan E. K."/>
            <person name="Rhodes N."/>
            <person name="Thang M."/>
            <person name="Chan C."/>
        </authorList>
    </citation>
    <scope>NUCLEOTIDE SEQUENCE</scope>
</reference>
<proteinExistence type="predicted"/>
<dbReference type="EMBL" id="CAJNNW010031429">
    <property type="protein sequence ID" value="CAE8707538.1"/>
    <property type="molecule type" value="Genomic_DNA"/>
</dbReference>
<protein>
    <submittedName>
        <fullName evidence="1">Uncharacterized protein</fullName>
    </submittedName>
</protein>
<evidence type="ECO:0000313" key="2">
    <source>
        <dbReference type="Proteomes" id="UP000626109"/>
    </source>
</evidence>
<gene>
    <name evidence="1" type="ORF">PGLA2088_LOCUS34586</name>
</gene>
<comment type="caution">
    <text evidence="1">The sequence shown here is derived from an EMBL/GenBank/DDBJ whole genome shotgun (WGS) entry which is preliminary data.</text>
</comment>
<evidence type="ECO:0000313" key="1">
    <source>
        <dbReference type="EMBL" id="CAE8707538.1"/>
    </source>
</evidence>
<organism evidence="1 2">
    <name type="scientific">Polarella glacialis</name>
    <name type="common">Dinoflagellate</name>
    <dbReference type="NCBI Taxonomy" id="89957"/>
    <lineage>
        <taxon>Eukaryota</taxon>
        <taxon>Sar</taxon>
        <taxon>Alveolata</taxon>
        <taxon>Dinophyceae</taxon>
        <taxon>Suessiales</taxon>
        <taxon>Suessiaceae</taxon>
        <taxon>Polarella</taxon>
    </lineage>
</organism>
<dbReference type="Proteomes" id="UP000626109">
    <property type="component" value="Unassembled WGS sequence"/>
</dbReference>
<name>A0A813KQ83_POLGL</name>
<sequence>MRCSYQADAVKKGSLRCPEWRFDSTKGDDKHLKDQPELAWHLDLVKIPSETEERREYVDDVDTKAVLLPNILDIDIFMALSCTRQAHSRIFAKMAVQGIIYCLWDPCPLICVPIPFVSDSVSVGSPLMAFDNRQRVLRQRTP</sequence>
<accession>A0A813KQ83</accession>
<dbReference type="AlphaFoldDB" id="A0A813KQ83"/>